<keyword evidence="1" id="KW-0106">Calcium</keyword>
<organism evidence="4 5">
    <name type="scientific">Marchantia polymorpha</name>
    <name type="common">Common liverwort</name>
    <name type="synonym">Marchantia aquatica</name>
    <dbReference type="NCBI Taxonomy" id="3197"/>
    <lineage>
        <taxon>Eukaryota</taxon>
        <taxon>Viridiplantae</taxon>
        <taxon>Streptophyta</taxon>
        <taxon>Embryophyta</taxon>
        <taxon>Marchantiophyta</taxon>
        <taxon>Marchantiopsida</taxon>
        <taxon>Marchantiidae</taxon>
        <taxon>Marchantiales</taxon>
        <taxon>Marchantiaceae</taxon>
        <taxon>Marchantia</taxon>
    </lineage>
</organism>
<dbReference type="AlphaFoldDB" id="A0A2R6X5J1"/>
<feature type="compositionally biased region" description="Basic and acidic residues" evidence="2">
    <location>
        <begin position="65"/>
        <end position="74"/>
    </location>
</feature>
<evidence type="ECO:0000313" key="5">
    <source>
        <dbReference type="Proteomes" id="UP000244005"/>
    </source>
</evidence>
<reference evidence="5" key="1">
    <citation type="journal article" date="2017" name="Cell">
        <title>Insights into land plant evolution garnered from the Marchantia polymorpha genome.</title>
        <authorList>
            <person name="Bowman J.L."/>
            <person name="Kohchi T."/>
            <person name="Yamato K.T."/>
            <person name="Jenkins J."/>
            <person name="Shu S."/>
            <person name="Ishizaki K."/>
            <person name="Yamaoka S."/>
            <person name="Nishihama R."/>
            <person name="Nakamura Y."/>
            <person name="Berger F."/>
            <person name="Adam C."/>
            <person name="Aki S.S."/>
            <person name="Althoff F."/>
            <person name="Araki T."/>
            <person name="Arteaga-Vazquez M.A."/>
            <person name="Balasubrmanian S."/>
            <person name="Barry K."/>
            <person name="Bauer D."/>
            <person name="Boehm C.R."/>
            <person name="Briginshaw L."/>
            <person name="Caballero-Perez J."/>
            <person name="Catarino B."/>
            <person name="Chen F."/>
            <person name="Chiyoda S."/>
            <person name="Chovatia M."/>
            <person name="Davies K.M."/>
            <person name="Delmans M."/>
            <person name="Demura T."/>
            <person name="Dierschke T."/>
            <person name="Dolan L."/>
            <person name="Dorantes-Acosta A.E."/>
            <person name="Eklund D.M."/>
            <person name="Florent S.N."/>
            <person name="Flores-Sandoval E."/>
            <person name="Fujiyama A."/>
            <person name="Fukuzawa H."/>
            <person name="Galik B."/>
            <person name="Grimanelli D."/>
            <person name="Grimwood J."/>
            <person name="Grossniklaus U."/>
            <person name="Hamada T."/>
            <person name="Haseloff J."/>
            <person name="Hetherington A.J."/>
            <person name="Higo A."/>
            <person name="Hirakawa Y."/>
            <person name="Hundley H.N."/>
            <person name="Ikeda Y."/>
            <person name="Inoue K."/>
            <person name="Inoue S.I."/>
            <person name="Ishida S."/>
            <person name="Jia Q."/>
            <person name="Kakita M."/>
            <person name="Kanazawa T."/>
            <person name="Kawai Y."/>
            <person name="Kawashima T."/>
            <person name="Kennedy M."/>
            <person name="Kinose K."/>
            <person name="Kinoshita T."/>
            <person name="Kohara Y."/>
            <person name="Koide E."/>
            <person name="Komatsu K."/>
            <person name="Kopischke S."/>
            <person name="Kubo M."/>
            <person name="Kyozuka J."/>
            <person name="Lagercrantz U."/>
            <person name="Lin S.S."/>
            <person name="Lindquist E."/>
            <person name="Lipzen A.M."/>
            <person name="Lu C.W."/>
            <person name="De Luna E."/>
            <person name="Martienssen R.A."/>
            <person name="Minamino N."/>
            <person name="Mizutani M."/>
            <person name="Mizutani M."/>
            <person name="Mochizuki N."/>
            <person name="Monte I."/>
            <person name="Mosher R."/>
            <person name="Nagasaki H."/>
            <person name="Nakagami H."/>
            <person name="Naramoto S."/>
            <person name="Nishitani K."/>
            <person name="Ohtani M."/>
            <person name="Okamoto T."/>
            <person name="Okumura M."/>
            <person name="Phillips J."/>
            <person name="Pollak B."/>
            <person name="Reinders A."/>
            <person name="Rovekamp M."/>
            <person name="Sano R."/>
            <person name="Sawa S."/>
            <person name="Schmid M.W."/>
            <person name="Shirakawa M."/>
            <person name="Solano R."/>
            <person name="Spunde A."/>
            <person name="Suetsugu N."/>
            <person name="Sugano S."/>
            <person name="Sugiyama A."/>
            <person name="Sun R."/>
            <person name="Suzuki Y."/>
            <person name="Takenaka M."/>
            <person name="Takezawa D."/>
            <person name="Tomogane H."/>
            <person name="Tsuzuki M."/>
            <person name="Ueda T."/>
            <person name="Umeda M."/>
            <person name="Ward J.M."/>
            <person name="Watanabe Y."/>
            <person name="Yazaki K."/>
            <person name="Yokoyama R."/>
            <person name="Yoshitake Y."/>
            <person name="Yotsui I."/>
            <person name="Zachgo S."/>
            <person name="Schmutz J."/>
        </authorList>
    </citation>
    <scope>NUCLEOTIDE SEQUENCE [LARGE SCALE GENOMIC DNA]</scope>
    <source>
        <strain evidence="5">Tak-1</strain>
    </source>
</reference>
<feature type="region of interest" description="Disordered" evidence="2">
    <location>
        <begin position="1"/>
        <end position="25"/>
    </location>
</feature>
<evidence type="ECO:0000256" key="2">
    <source>
        <dbReference type="SAM" id="MobiDB-lite"/>
    </source>
</evidence>
<accession>A0A2R6X5J1</accession>
<feature type="compositionally biased region" description="Low complexity" evidence="2">
    <location>
        <begin position="223"/>
        <end position="232"/>
    </location>
</feature>
<dbReference type="Gene3D" id="1.10.238.10">
    <property type="entry name" value="EF-hand"/>
    <property type="match status" value="1"/>
</dbReference>
<feature type="compositionally biased region" description="Acidic residues" evidence="2">
    <location>
        <begin position="1"/>
        <end position="23"/>
    </location>
</feature>
<evidence type="ECO:0000256" key="1">
    <source>
        <dbReference type="ARBA" id="ARBA00022837"/>
    </source>
</evidence>
<name>A0A2R6X5J1_MARPO</name>
<feature type="domain" description="EF-hand" evidence="3">
    <location>
        <begin position="301"/>
        <end position="336"/>
    </location>
</feature>
<keyword evidence="5" id="KW-1185">Reference proteome</keyword>
<dbReference type="SUPFAM" id="SSF47473">
    <property type="entry name" value="EF-hand"/>
    <property type="match status" value="1"/>
</dbReference>
<dbReference type="GO" id="GO:0005509">
    <property type="term" value="F:calcium ion binding"/>
    <property type="evidence" value="ECO:0007669"/>
    <property type="project" value="InterPro"/>
</dbReference>
<dbReference type="OMA" id="CKMMEAS"/>
<feature type="compositionally biased region" description="Basic and acidic residues" evidence="2">
    <location>
        <begin position="211"/>
        <end position="222"/>
    </location>
</feature>
<feature type="region of interest" description="Disordered" evidence="2">
    <location>
        <begin position="50"/>
        <end position="261"/>
    </location>
</feature>
<dbReference type="Proteomes" id="UP000244005">
    <property type="component" value="Unassembled WGS sequence"/>
</dbReference>
<dbReference type="SMART" id="SM00054">
    <property type="entry name" value="EFh"/>
    <property type="match status" value="1"/>
</dbReference>
<evidence type="ECO:0000259" key="3">
    <source>
        <dbReference type="PROSITE" id="PS50222"/>
    </source>
</evidence>
<dbReference type="Gramene" id="Mp6g03560.1">
    <property type="protein sequence ID" value="Mp6g03560.1.cds1"/>
    <property type="gene ID" value="Mp6g03560"/>
</dbReference>
<dbReference type="InterPro" id="IPR011992">
    <property type="entry name" value="EF-hand-dom_pair"/>
</dbReference>
<dbReference type="InterPro" id="IPR002048">
    <property type="entry name" value="EF_hand_dom"/>
</dbReference>
<dbReference type="PROSITE" id="PS50222">
    <property type="entry name" value="EF_HAND_2"/>
    <property type="match status" value="1"/>
</dbReference>
<dbReference type="InterPro" id="IPR018247">
    <property type="entry name" value="EF_Hand_1_Ca_BS"/>
</dbReference>
<dbReference type="OrthoDB" id="293868at2759"/>
<proteinExistence type="predicted"/>
<feature type="compositionally biased region" description="Acidic residues" evidence="2">
    <location>
        <begin position="157"/>
        <end position="171"/>
    </location>
</feature>
<dbReference type="EMBL" id="KZ772707">
    <property type="protein sequence ID" value="PTQ41368.1"/>
    <property type="molecule type" value="Genomic_DNA"/>
</dbReference>
<gene>
    <name evidence="4" type="ORF">MARPO_0035s0135</name>
</gene>
<dbReference type="PROSITE" id="PS00018">
    <property type="entry name" value="EF_HAND_1"/>
    <property type="match status" value="1"/>
</dbReference>
<protein>
    <recommendedName>
        <fullName evidence="3">EF-hand domain-containing protein</fullName>
    </recommendedName>
</protein>
<evidence type="ECO:0000313" key="4">
    <source>
        <dbReference type="EMBL" id="PTQ41368.1"/>
    </source>
</evidence>
<sequence>MASENTEEEMLQTQGEGEESDVTDYEKARLERIKRNRDMLANLQVPEIAIALEPVPKKPKSQTSRGKEKVDAVRPRRATRLSTRAKAPIRIVDWNTDGSEDEAASGSDSEGAFVPKASARKKGKATPRKEAREEEEDEFATKKQDDDEYEPSGASESEAEEEADEPDDDEEIVQRSSKKEGKSSRFFAKKAKSEKLSFRLQALSSPGASSKDGDTDGEHLELEQALQLSLEQGDIKDESRVTTPGAKGAGTSKPRKRRGGRELKFTQSEVDSYFAAIAGSEVGAISLKLLEDAAISQDFIWSEQELQDMIDVFDENDDGFLSLSEFRAMVVRCKMMEAS</sequence>